<gene>
    <name evidence="3" type="ORF">HETSPECPRED_001177</name>
</gene>
<sequence>MFSRSKHSNLTVRDDHNTRFASQHLFFNQAADQLRNNLTLFENRIEELEEIEQDEIDVFDSDQADADNDNHDDDEKLGNHNDEIESQAGDFDDDDEAFTKKRRTDFNTLRSNVKEISASNNVSNRTTKSNREIEKLRNKLLQKNNETLQLRIQLLKSRNVVAEHRRKHNDDYYRFKNENYRRNSKRASKLEKFKQQAVINYSDFMN</sequence>
<comment type="caution">
    <text evidence="3">The sequence shown here is derived from an EMBL/GenBank/DDBJ whole genome shotgun (WGS) entry which is preliminary data.</text>
</comment>
<evidence type="ECO:0000256" key="2">
    <source>
        <dbReference type="SAM" id="MobiDB-lite"/>
    </source>
</evidence>
<evidence type="ECO:0000313" key="4">
    <source>
        <dbReference type="Proteomes" id="UP000664521"/>
    </source>
</evidence>
<dbReference type="AlphaFoldDB" id="A0A8H3J168"/>
<feature type="compositionally biased region" description="Basic and acidic residues" evidence="2">
    <location>
        <begin position="73"/>
        <end position="83"/>
    </location>
</feature>
<evidence type="ECO:0000256" key="1">
    <source>
        <dbReference type="SAM" id="Coils"/>
    </source>
</evidence>
<dbReference type="EMBL" id="CAJPDS010000118">
    <property type="protein sequence ID" value="CAF9938738.1"/>
    <property type="molecule type" value="Genomic_DNA"/>
</dbReference>
<accession>A0A8H3J168</accession>
<protein>
    <submittedName>
        <fullName evidence="3">Uncharacterized protein</fullName>
    </submittedName>
</protein>
<name>A0A8H3J168_9LECA</name>
<keyword evidence="1" id="KW-0175">Coiled coil</keyword>
<keyword evidence="4" id="KW-1185">Reference proteome</keyword>
<dbReference type="Proteomes" id="UP000664521">
    <property type="component" value="Unassembled WGS sequence"/>
</dbReference>
<feature type="coiled-coil region" evidence="1">
    <location>
        <begin position="126"/>
        <end position="158"/>
    </location>
</feature>
<proteinExistence type="predicted"/>
<organism evidence="3 4">
    <name type="scientific">Heterodermia speciosa</name>
    <dbReference type="NCBI Taxonomy" id="116794"/>
    <lineage>
        <taxon>Eukaryota</taxon>
        <taxon>Fungi</taxon>
        <taxon>Dikarya</taxon>
        <taxon>Ascomycota</taxon>
        <taxon>Pezizomycotina</taxon>
        <taxon>Lecanoromycetes</taxon>
        <taxon>OSLEUM clade</taxon>
        <taxon>Lecanoromycetidae</taxon>
        <taxon>Caliciales</taxon>
        <taxon>Physciaceae</taxon>
        <taxon>Heterodermia</taxon>
    </lineage>
</organism>
<evidence type="ECO:0000313" key="3">
    <source>
        <dbReference type="EMBL" id="CAF9938738.1"/>
    </source>
</evidence>
<feature type="region of interest" description="Disordered" evidence="2">
    <location>
        <begin position="62"/>
        <end position="97"/>
    </location>
</feature>
<feature type="compositionally biased region" description="Acidic residues" evidence="2">
    <location>
        <begin position="62"/>
        <end position="72"/>
    </location>
</feature>
<reference evidence="3" key="1">
    <citation type="submission" date="2021-03" db="EMBL/GenBank/DDBJ databases">
        <authorList>
            <person name="Tagirdzhanova G."/>
        </authorList>
    </citation>
    <scope>NUCLEOTIDE SEQUENCE</scope>
</reference>